<evidence type="ECO:0000256" key="6">
    <source>
        <dbReference type="SAM" id="MobiDB-lite"/>
    </source>
</evidence>
<evidence type="ECO:0000259" key="7">
    <source>
        <dbReference type="PROSITE" id="PS50888"/>
    </source>
</evidence>
<evidence type="ECO:0000256" key="4">
    <source>
        <dbReference type="ARBA" id="ARBA00023163"/>
    </source>
</evidence>
<keyword evidence="2" id="KW-0805">Transcription regulation</keyword>
<protein>
    <submittedName>
        <fullName evidence="9 10">Transcription factor 12-like isoform X1</fullName>
    </submittedName>
</protein>
<dbReference type="SMART" id="SM00353">
    <property type="entry name" value="HLH"/>
    <property type="match status" value="1"/>
</dbReference>
<feature type="compositionally biased region" description="Low complexity" evidence="6">
    <location>
        <begin position="485"/>
        <end position="504"/>
    </location>
</feature>
<dbReference type="GO" id="GO:0046983">
    <property type="term" value="F:protein dimerization activity"/>
    <property type="evidence" value="ECO:0007669"/>
    <property type="project" value="InterPro"/>
</dbReference>
<dbReference type="GO" id="GO:0005634">
    <property type="term" value="C:nucleus"/>
    <property type="evidence" value="ECO:0007669"/>
    <property type="project" value="UniProtKB-SubCell"/>
</dbReference>
<feature type="compositionally biased region" description="Acidic residues" evidence="6">
    <location>
        <begin position="682"/>
        <end position="694"/>
    </location>
</feature>
<evidence type="ECO:0000256" key="5">
    <source>
        <dbReference type="ARBA" id="ARBA00023242"/>
    </source>
</evidence>
<dbReference type="Gene3D" id="4.10.280.10">
    <property type="entry name" value="Helix-loop-helix DNA-binding domain"/>
    <property type="match status" value="1"/>
</dbReference>
<keyword evidence="8" id="KW-1185">Reference proteome</keyword>
<feature type="region of interest" description="Disordered" evidence="6">
    <location>
        <begin position="475"/>
        <end position="523"/>
    </location>
</feature>
<dbReference type="CDD" id="cd18943">
    <property type="entry name" value="bHLH_E-protein_E47-like"/>
    <property type="match status" value="1"/>
</dbReference>
<keyword evidence="3" id="KW-0238">DNA-binding</keyword>
<feature type="domain" description="BHLH" evidence="7">
    <location>
        <begin position="724"/>
        <end position="777"/>
    </location>
</feature>
<keyword evidence="4" id="KW-0804">Transcription</keyword>
<feature type="region of interest" description="Disordered" evidence="6">
    <location>
        <begin position="187"/>
        <end position="221"/>
    </location>
</feature>
<feature type="region of interest" description="Disordered" evidence="6">
    <location>
        <begin position="1"/>
        <end position="53"/>
    </location>
</feature>
<dbReference type="GO" id="GO:0000978">
    <property type="term" value="F:RNA polymerase II cis-regulatory region sequence-specific DNA binding"/>
    <property type="evidence" value="ECO:0007669"/>
    <property type="project" value="TreeGrafter"/>
</dbReference>
<dbReference type="InterPro" id="IPR036638">
    <property type="entry name" value="HLH_DNA-bd_sf"/>
</dbReference>
<dbReference type="RefSeq" id="XP_032824812.1">
    <property type="nucleotide sequence ID" value="XM_032968921.1"/>
</dbReference>
<comment type="subcellular location">
    <subcellularLocation>
        <location evidence="1">Nucleus</location>
    </subcellularLocation>
</comment>
<dbReference type="PANTHER" id="PTHR11793">
    <property type="entry name" value="BASIC HELIX-LOOP-HELIX TRANSCRIPTION FACTOR"/>
    <property type="match status" value="1"/>
</dbReference>
<sequence length="825" mass="85862">MRRPGPGSFELSPQARGPENGDLEPRTQGPGYGDLRPYNSCHLGREDGSLVPGDLRHRGPGPWGRGQGHRDLGPGNWNLCGDPHGGRNWSHTFGGRTAQAQASGGCKMNRHMGVMSSDKELNDLLDFEMMFSPPGEQAPCGPHPRCSGLPGGPESGKERDPALASGTGVRTSAASWCVGEEQRPSFMPESCEQRRRHGHPVTTAGTTMPAPENATPPPPPPSGYCSGFPSKATGRAPYPLYDRECCSQSEPAGQLCAAPALGGRLPPPPLHPGAQGTAFFHATRSDDALLHHRRPPQNPPALDAPCQKIRKIPPGLPSSVYAPGSEECSREVPGYPSKPPGASAYGSPYYMQDGAQASAELWGPCSGLAQPGGYGGTANAAAHMSQPPGSYGVLGARDRLGYPPHSAGDSALALPPMAPFPPHGAPGYGSSARTPTGAGGEPLPAEAARHHASRGNAAGAAQTGDTLGKALASIYSPDHTSSGFPSNPGTPSSASPPATGRSAGTSPWCRSVGQSSTSPAYKGTVCSLPRQQKASTDGQIHQALQDAACFLKDICEGPMEERLDRLDDAIHVLRHHAVGPPPSAELHGMLGGPPLSGPAGTAGPGGPGGLGPAYRGGGASAGMTSGKHAGMAGSRRDEAAGLHRAHQAVAESMSGSAPDLSSITDSYRGLPSAGSSSVDVKSEDEAERDENERGDDEHSKLGSRGRASTDEDLPPEEREVKDRERRLANNARERIRVRDINEAFKELGRLCQTYLRSDKAPTKLGILQQAVMVITSLESQVRERNLNPKSASLKQREEDKAMAASVESALLGLVGLGDPASLAHM</sequence>
<dbReference type="PROSITE" id="PS50888">
    <property type="entry name" value="BHLH"/>
    <property type="match status" value="1"/>
</dbReference>
<feature type="region of interest" description="Disordered" evidence="6">
    <location>
        <begin position="402"/>
        <end position="463"/>
    </location>
</feature>
<feature type="region of interest" description="Disordered" evidence="6">
    <location>
        <begin position="591"/>
        <end position="725"/>
    </location>
</feature>
<proteinExistence type="predicted"/>
<name>A0AAJ7X8D4_PETMA</name>
<dbReference type="AlphaFoldDB" id="A0AAJ7X8D4"/>
<dbReference type="InterPro" id="IPR011598">
    <property type="entry name" value="bHLH_dom"/>
</dbReference>
<feature type="compositionally biased region" description="Basic and acidic residues" evidence="6">
    <location>
        <begin position="715"/>
        <end position="725"/>
    </location>
</feature>
<feature type="compositionally biased region" description="Polar residues" evidence="6">
    <location>
        <begin position="653"/>
        <end position="665"/>
    </location>
</feature>
<feature type="compositionally biased region" description="Gly residues" evidence="6">
    <location>
        <begin position="600"/>
        <end position="620"/>
    </location>
</feature>
<dbReference type="GO" id="GO:0005667">
    <property type="term" value="C:transcription regulator complex"/>
    <property type="evidence" value="ECO:0007669"/>
    <property type="project" value="TreeGrafter"/>
</dbReference>
<evidence type="ECO:0000256" key="1">
    <source>
        <dbReference type="ARBA" id="ARBA00004123"/>
    </source>
</evidence>
<evidence type="ECO:0000256" key="2">
    <source>
        <dbReference type="ARBA" id="ARBA00023015"/>
    </source>
</evidence>
<accession>A0AAJ7X8D4</accession>
<dbReference type="GO" id="GO:0000785">
    <property type="term" value="C:chromatin"/>
    <property type="evidence" value="ECO:0007669"/>
    <property type="project" value="TreeGrafter"/>
</dbReference>
<dbReference type="FunFam" id="4.10.280.10:FF:000001">
    <property type="entry name" value="Putative transcription factor 12"/>
    <property type="match status" value="1"/>
</dbReference>
<keyword evidence="5" id="KW-0539">Nucleus</keyword>
<evidence type="ECO:0000256" key="3">
    <source>
        <dbReference type="ARBA" id="ARBA00023125"/>
    </source>
</evidence>
<dbReference type="KEGG" id="pmrn:116950827"/>
<dbReference type="Proteomes" id="UP001318040">
    <property type="component" value="Chromosome 40"/>
</dbReference>
<organism evidence="8 10">
    <name type="scientific">Petromyzon marinus</name>
    <name type="common">Sea lamprey</name>
    <dbReference type="NCBI Taxonomy" id="7757"/>
    <lineage>
        <taxon>Eukaryota</taxon>
        <taxon>Metazoa</taxon>
        <taxon>Chordata</taxon>
        <taxon>Craniata</taxon>
        <taxon>Vertebrata</taxon>
        <taxon>Cyclostomata</taxon>
        <taxon>Hyperoartia</taxon>
        <taxon>Petromyzontiformes</taxon>
        <taxon>Petromyzontidae</taxon>
        <taxon>Petromyzon</taxon>
    </lineage>
</organism>
<dbReference type="SUPFAM" id="SSF47459">
    <property type="entry name" value="HLH, helix-loop-helix DNA-binding domain"/>
    <property type="match status" value="1"/>
</dbReference>
<reference evidence="9 10" key="1">
    <citation type="submission" date="2025-04" db="UniProtKB">
        <authorList>
            <consortium name="RefSeq"/>
        </authorList>
    </citation>
    <scope>IDENTIFICATION</scope>
    <source>
        <tissue evidence="9 10">Sperm</tissue>
    </source>
</reference>
<feature type="region of interest" description="Disordered" evidence="6">
    <location>
        <begin position="136"/>
        <end position="168"/>
    </location>
</feature>
<dbReference type="Pfam" id="PF00010">
    <property type="entry name" value="HLH"/>
    <property type="match status" value="1"/>
</dbReference>
<dbReference type="GO" id="GO:0000981">
    <property type="term" value="F:DNA-binding transcription factor activity, RNA polymerase II-specific"/>
    <property type="evidence" value="ECO:0007669"/>
    <property type="project" value="TreeGrafter"/>
</dbReference>
<gene>
    <name evidence="9 10" type="primary">LOC116950827</name>
</gene>
<evidence type="ECO:0000313" key="9">
    <source>
        <dbReference type="RefSeq" id="XP_032824811.1"/>
    </source>
</evidence>
<evidence type="ECO:0000313" key="10">
    <source>
        <dbReference type="RefSeq" id="XP_032824812.1"/>
    </source>
</evidence>
<dbReference type="RefSeq" id="XP_032824811.1">
    <property type="nucleotide sequence ID" value="XM_032968920.1"/>
</dbReference>
<dbReference type="GeneID" id="116950827"/>
<dbReference type="PANTHER" id="PTHR11793:SF13">
    <property type="entry name" value="PROTEIN DAUGHTERLESS"/>
    <property type="match status" value="1"/>
</dbReference>
<dbReference type="InterPro" id="IPR051098">
    <property type="entry name" value="NeuroDiff_E-box_TFs"/>
</dbReference>
<evidence type="ECO:0000313" key="8">
    <source>
        <dbReference type="Proteomes" id="UP001318040"/>
    </source>
</evidence>